<gene>
    <name evidence="6" type="ORF">GCM10012278_64330</name>
</gene>
<evidence type="ECO:0000256" key="1">
    <source>
        <dbReference type="ARBA" id="ARBA00023015"/>
    </source>
</evidence>
<dbReference type="SMART" id="SM00342">
    <property type="entry name" value="HTH_ARAC"/>
    <property type="match status" value="1"/>
</dbReference>
<dbReference type="InterPro" id="IPR050204">
    <property type="entry name" value="AraC_XylS_family_regulators"/>
</dbReference>
<sequence length="304" mass="33372">MDMVSQAISSLRVGRRAIRRFRQGGSWGLRLGGQPGSGFHLVLDGSAWLISADAPPVALRPGDVVLVPSGADHGLSVTRRALLEMPLNAMDPDLSVPGPADFEFLCGSYRLDHGQVHPYLTGMPDLIVMSPDYERHPELRSLTGLLVEGAAEEQPGTEVTRSALLDLMLVSVLRQWLRERRPEAWPAITDPAIITALDAIHDSPRTQWTVSRLGEMVGMSRTAFTRRFTSQVGKPPMTYLIAWRLNCAARLLRETDASLATIARQVGYSTEFAFAGAFRREYGVSPGRFRQATGEPDQRVLSGP</sequence>
<comment type="caution">
    <text evidence="6">The sequence shown here is derived from an EMBL/GenBank/DDBJ whole genome shotgun (WGS) entry which is preliminary data.</text>
</comment>
<evidence type="ECO:0000313" key="7">
    <source>
        <dbReference type="Proteomes" id="UP000660745"/>
    </source>
</evidence>
<evidence type="ECO:0000313" key="6">
    <source>
        <dbReference type="EMBL" id="GGP13293.1"/>
    </source>
</evidence>
<protein>
    <submittedName>
        <fullName evidence="6">AraC family transcriptional regulator</fullName>
    </submittedName>
</protein>
<dbReference type="EMBL" id="BMNK01000014">
    <property type="protein sequence ID" value="GGP13293.1"/>
    <property type="molecule type" value="Genomic_DNA"/>
</dbReference>
<dbReference type="InterPro" id="IPR018060">
    <property type="entry name" value="HTH_AraC"/>
</dbReference>
<dbReference type="Pfam" id="PF12833">
    <property type="entry name" value="HTH_18"/>
    <property type="match status" value="1"/>
</dbReference>
<dbReference type="InterPro" id="IPR037923">
    <property type="entry name" value="HTH-like"/>
</dbReference>
<name>A0A918ABK2_9ACTN</name>
<dbReference type="GO" id="GO:0003700">
    <property type="term" value="F:DNA-binding transcription factor activity"/>
    <property type="evidence" value="ECO:0007669"/>
    <property type="project" value="InterPro"/>
</dbReference>
<dbReference type="InterPro" id="IPR009057">
    <property type="entry name" value="Homeodomain-like_sf"/>
</dbReference>
<dbReference type="Pfam" id="PF12852">
    <property type="entry name" value="Cupin_6"/>
    <property type="match status" value="1"/>
</dbReference>
<dbReference type="InterPro" id="IPR032783">
    <property type="entry name" value="AraC_lig"/>
</dbReference>
<dbReference type="Gene3D" id="2.60.120.10">
    <property type="entry name" value="Jelly Rolls"/>
    <property type="match status" value="1"/>
</dbReference>
<keyword evidence="1" id="KW-0805">Transcription regulation</keyword>
<accession>A0A918ABK2</accession>
<dbReference type="SUPFAM" id="SSF46689">
    <property type="entry name" value="Homeodomain-like"/>
    <property type="match status" value="2"/>
</dbReference>
<dbReference type="PANTHER" id="PTHR46796">
    <property type="entry name" value="HTH-TYPE TRANSCRIPTIONAL ACTIVATOR RHAS-RELATED"/>
    <property type="match status" value="1"/>
</dbReference>
<dbReference type="Gene3D" id="1.10.10.60">
    <property type="entry name" value="Homeodomain-like"/>
    <property type="match status" value="2"/>
</dbReference>
<keyword evidence="3" id="KW-0010">Activator</keyword>
<dbReference type="GO" id="GO:0043565">
    <property type="term" value="F:sequence-specific DNA binding"/>
    <property type="evidence" value="ECO:0007669"/>
    <property type="project" value="InterPro"/>
</dbReference>
<evidence type="ECO:0000259" key="5">
    <source>
        <dbReference type="PROSITE" id="PS01124"/>
    </source>
</evidence>
<evidence type="ECO:0000256" key="3">
    <source>
        <dbReference type="ARBA" id="ARBA00023159"/>
    </source>
</evidence>
<dbReference type="InterPro" id="IPR014710">
    <property type="entry name" value="RmlC-like_jellyroll"/>
</dbReference>
<dbReference type="InterPro" id="IPR020449">
    <property type="entry name" value="Tscrpt_reg_AraC-type_HTH"/>
</dbReference>
<dbReference type="PROSITE" id="PS00041">
    <property type="entry name" value="HTH_ARAC_FAMILY_1"/>
    <property type="match status" value="1"/>
</dbReference>
<dbReference type="AlphaFoldDB" id="A0A918ABK2"/>
<keyword evidence="4" id="KW-0804">Transcription</keyword>
<dbReference type="SUPFAM" id="SSF51215">
    <property type="entry name" value="Regulatory protein AraC"/>
    <property type="match status" value="1"/>
</dbReference>
<dbReference type="InterPro" id="IPR018062">
    <property type="entry name" value="HTH_AraC-typ_CS"/>
</dbReference>
<dbReference type="PRINTS" id="PR00032">
    <property type="entry name" value="HTHARAC"/>
</dbReference>
<dbReference type="PANTHER" id="PTHR46796:SF7">
    <property type="entry name" value="ARAC FAMILY TRANSCRIPTIONAL REGULATOR"/>
    <property type="match status" value="1"/>
</dbReference>
<keyword evidence="7" id="KW-1185">Reference proteome</keyword>
<evidence type="ECO:0000256" key="2">
    <source>
        <dbReference type="ARBA" id="ARBA00023125"/>
    </source>
</evidence>
<dbReference type="PROSITE" id="PS01124">
    <property type="entry name" value="HTH_ARAC_FAMILY_2"/>
    <property type="match status" value="1"/>
</dbReference>
<keyword evidence="2" id="KW-0238">DNA-binding</keyword>
<reference evidence="6" key="1">
    <citation type="journal article" date="2014" name="Int. J. Syst. Evol. Microbiol.">
        <title>Complete genome sequence of Corynebacterium casei LMG S-19264T (=DSM 44701T), isolated from a smear-ripened cheese.</title>
        <authorList>
            <consortium name="US DOE Joint Genome Institute (JGI-PGF)"/>
            <person name="Walter F."/>
            <person name="Albersmeier A."/>
            <person name="Kalinowski J."/>
            <person name="Ruckert C."/>
        </authorList>
    </citation>
    <scope>NUCLEOTIDE SEQUENCE</scope>
    <source>
        <strain evidence="6">CGMCC 4.7430</strain>
    </source>
</reference>
<dbReference type="Proteomes" id="UP000660745">
    <property type="component" value="Unassembled WGS sequence"/>
</dbReference>
<reference evidence="6" key="2">
    <citation type="submission" date="2020-09" db="EMBL/GenBank/DDBJ databases">
        <authorList>
            <person name="Sun Q."/>
            <person name="Zhou Y."/>
        </authorList>
    </citation>
    <scope>NUCLEOTIDE SEQUENCE</scope>
    <source>
        <strain evidence="6">CGMCC 4.7430</strain>
    </source>
</reference>
<feature type="domain" description="HTH araC/xylS-type" evidence="5">
    <location>
        <begin position="194"/>
        <end position="292"/>
    </location>
</feature>
<evidence type="ECO:0000256" key="4">
    <source>
        <dbReference type="ARBA" id="ARBA00023163"/>
    </source>
</evidence>
<organism evidence="6 7">
    <name type="scientific">Nonomuraea glycinis</name>
    <dbReference type="NCBI Taxonomy" id="2047744"/>
    <lineage>
        <taxon>Bacteria</taxon>
        <taxon>Bacillati</taxon>
        <taxon>Actinomycetota</taxon>
        <taxon>Actinomycetes</taxon>
        <taxon>Streptosporangiales</taxon>
        <taxon>Streptosporangiaceae</taxon>
        <taxon>Nonomuraea</taxon>
    </lineage>
</organism>
<proteinExistence type="predicted"/>